<feature type="active site" evidence="3">
    <location>
        <position position="48"/>
    </location>
</feature>
<dbReference type="EMBL" id="JAKNAX010000125">
    <property type="protein sequence ID" value="MDE1348397.1"/>
    <property type="molecule type" value="Genomic_DNA"/>
</dbReference>
<dbReference type="Proteomes" id="UP001140978">
    <property type="component" value="Unassembled WGS sequence"/>
</dbReference>
<protein>
    <submittedName>
        <fullName evidence="4">PhzF family phenazine biosynthesis protein</fullName>
    </submittedName>
</protein>
<dbReference type="PIRSF" id="PIRSF016184">
    <property type="entry name" value="PhzC_PhzF"/>
    <property type="match status" value="1"/>
</dbReference>
<dbReference type="PANTHER" id="PTHR13774:SF17">
    <property type="entry name" value="PHENAZINE BIOSYNTHESIS-LIKE DOMAIN-CONTAINING PROTEIN"/>
    <property type="match status" value="1"/>
</dbReference>
<reference evidence="4" key="1">
    <citation type="submission" date="2022-02" db="EMBL/GenBank/DDBJ databases">
        <title>Emergence and expansion in Europe of a Vibrio aestuarianus clonal complex pathogenic for oysters.</title>
        <authorList>
            <person name="Mesnil A."/>
            <person name="Travers M.-A."/>
        </authorList>
    </citation>
    <scope>NUCLEOTIDE SEQUENCE</scope>
    <source>
        <strain evidence="4">19_064_15T1</strain>
    </source>
</reference>
<evidence type="ECO:0000256" key="2">
    <source>
        <dbReference type="ARBA" id="ARBA00023235"/>
    </source>
</evidence>
<dbReference type="GO" id="GO:0016853">
    <property type="term" value="F:isomerase activity"/>
    <property type="evidence" value="ECO:0007669"/>
    <property type="project" value="UniProtKB-KW"/>
</dbReference>
<keyword evidence="2" id="KW-0413">Isomerase</keyword>
<comment type="caution">
    <text evidence="4">The sequence shown here is derived from an EMBL/GenBank/DDBJ whole genome shotgun (WGS) entry which is preliminary data.</text>
</comment>
<organism evidence="4 5">
    <name type="scientific">Vibrio aestuarianus</name>
    <dbReference type="NCBI Taxonomy" id="28171"/>
    <lineage>
        <taxon>Bacteria</taxon>
        <taxon>Pseudomonadati</taxon>
        <taxon>Pseudomonadota</taxon>
        <taxon>Gammaproteobacteria</taxon>
        <taxon>Vibrionales</taxon>
        <taxon>Vibrionaceae</taxon>
        <taxon>Vibrio</taxon>
    </lineage>
</organism>
<comment type="similarity">
    <text evidence="1">Belongs to the PhzF family.</text>
</comment>
<accession>A0A9X4FH71</accession>
<evidence type="ECO:0000256" key="1">
    <source>
        <dbReference type="ARBA" id="ARBA00008270"/>
    </source>
</evidence>
<dbReference type="NCBIfam" id="TIGR00654">
    <property type="entry name" value="PhzF_family"/>
    <property type="match status" value="1"/>
</dbReference>
<dbReference type="PANTHER" id="PTHR13774">
    <property type="entry name" value="PHENAZINE BIOSYNTHESIS PROTEIN"/>
    <property type="match status" value="1"/>
</dbReference>
<evidence type="ECO:0000313" key="5">
    <source>
        <dbReference type="Proteomes" id="UP001140978"/>
    </source>
</evidence>
<dbReference type="AlphaFoldDB" id="A0A9X4FH71"/>
<gene>
    <name evidence="4" type="ORF">L9X51_18700</name>
</gene>
<dbReference type="Pfam" id="PF02567">
    <property type="entry name" value="PhzC-PhzF"/>
    <property type="match status" value="1"/>
</dbReference>
<dbReference type="SUPFAM" id="SSF54506">
    <property type="entry name" value="Diaminopimelate epimerase-like"/>
    <property type="match status" value="1"/>
</dbReference>
<proteinExistence type="inferred from homology"/>
<dbReference type="Gene3D" id="3.10.310.10">
    <property type="entry name" value="Diaminopimelate Epimerase, Chain A, domain 1"/>
    <property type="match status" value="2"/>
</dbReference>
<evidence type="ECO:0000256" key="3">
    <source>
        <dbReference type="PIRSR" id="PIRSR016184-1"/>
    </source>
</evidence>
<dbReference type="GO" id="GO:0005737">
    <property type="term" value="C:cytoplasm"/>
    <property type="evidence" value="ECO:0007669"/>
    <property type="project" value="TreeGrafter"/>
</dbReference>
<evidence type="ECO:0000313" key="4">
    <source>
        <dbReference type="EMBL" id="MDE1348397.1"/>
    </source>
</evidence>
<dbReference type="InterPro" id="IPR003719">
    <property type="entry name" value="Phenazine_PhzF-like"/>
</dbReference>
<dbReference type="RefSeq" id="WP_176314053.1">
    <property type="nucleotide sequence ID" value="NZ_JAKNAX010000125.1"/>
</dbReference>
<sequence>MEWKSEFFQVDSFTSEVFKGNPAGVCITDTSLDEATMLAIAAEMAVSETAFLSLDTMQLRWFTPEIEVSLCGHGTLAVAHVLKEQGMYKTGEILEFQTLSGTLTAHLDENNIHLLFPSPNLDMNVSPNIDILNFLGLSQSSLIAYGEFDHKQLVVIKSESTLNELVPDFSGLSKLKGRGVLVTAKSDSGVDFVSRYFAPWVGVNEDPVTGSAHCALCAYWSKELNKLKLKGYQASNRGGFVDVERVSENQVKLSGQAITVFQGRMKIA</sequence>
<name>A0A9X4FH71_9VIBR</name>